<evidence type="ECO:0000313" key="6">
    <source>
        <dbReference type="Proteomes" id="UP000318405"/>
    </source>
</evidence>
<evidence type="ECO:0000256" key="1">
    <source>
        <dbReference type="ARBA" id="ARBA00022884"/>
    </source>
</evidence>
<dbReference type="InterPro" id="IPR035920">
    <property type="entry name" value="YhbY-like_sf"/>
</dbReference>
<evidence type="ECO:0000256" key="2">
    <source>
        <dbReference type="PROSITE-ProRule" id="PRU00626"/>
    </source>
</evidence>
<dbReference type="Gene3D" id="3.30.110.60">
    <property type="entry name" value="YhbY-like"/>
    <property type="match status" value="1"/>
</dbReference>
<dbReference type="Proteomes" id="UP000318405">
    <property type="component" value="Unassembled WGS sequence"/>
</dbReference>
<gene>
    <name evidence="5" type="ORF">FOZ76_20970</name>
</gene>
<evidence type="ECO:0000313" key="5">
    <source>
        <dbReference type="EMBL" id="TSH90301.1"/>
    </source>
</evidence>
<feature type="compositionally biased region" description="Basic and acidic residues" evidence="3">
    <location>
        <begin position="116"/>
        <end position="137"/>
    </location>
</feature>
<comment type="caution">
    <text evidence="5">The sequence shown here is derived from an EMBL/GenBank/DDBJ whole genome shotgun (WGS) entry which is preliminary data.</text>
</comment>
<feature type="compositionally biased region" description="Low complexity" evidence="3">
    <location>
        <begin position="168"/>
        <end position="213"/>
    </location>
</feature>
<keyword evidence="1 2" id="KW-0694">RNA-binding</keyword>
<proteinExistence type="predicted"/>
<organism evidence="5 6">
    <name type="scientific">Verticiella sediminum</name>
    <dbReference type="NCBI Taxonomy" id="1247510"/>
    <lineage>
        <taxon>Bacteria</taxon>
        <taxon>Pseudomonadati</taxon>
        <taxon>Pseudomonadota</taxon>
        <taxon>Betaproteobacteria</taxon>
        <taxon>Burkholderiales</taxon>
        <taxon>Alcaligenaceae</taxon>
        <taxon>Verticiella</taxon>
    </lineage>
</organism>
<sequence length="219" mass="22975">MSTLTIESKLRSALRAAAHPLRPVVQIGDKGLSDAVVKEIDRALAAHGLIKVSATGERGERQAMLADICERLGCAPVHHLGKVLILWRPTEDDPSARKLLGDKLPMPASALGVQPRKADEPYVPKKLAAEGRSEAPVRRKPAKPVRDESSLSPRERYLGAAGRKSPARKAAGSGTATARGSALSLRAGARGPRPGSAPRPAAAGKAPRTGPARRTAKKG</sequence>
<protein>
    <recommendedName>
        <fullName evidence="4">CRM domain-containing protein</fullName>
    </recommendedName>
</protein>
<dbReference type="PROSITE" id="PS51295">
    <property type="entry name" value="CRM"/>
    <property type="match status" value="1"/>
</dbReference>
<dbReference type="InterPro" id="IPR001890">
    <property type="entry name" value="RNA-binding_CRM"/>
</dbReference>
<dbReference type="PANTHER" id="PTHR40065">
    <property type="entry name" value="RNA-BINDING PROTEIN YHBY"/>
    <property type="match status" value="1"/>
</dbReference>
<dbReference type="RefSeq" id="WP_143950217.1">
    <property type="nucleotide sequence ID" value="NZ_BAABMB010000003.1"/>
</dbReference>
<dbReference type="AlphaFoldDB" id="A0A556ABQ2"/>
<evidence type="ECO:0000256" key="3">
    <source>
        <dbReference type="SAM" id="MobiDB-lite"/>
    </source>
</evidence>
<feature type="region of interest" description="Disordered" evidence="3">
    <location>
        <begin position="98"/>
        <end position="219"/>
    </location>
</feature>
<feature type="domain" description="CRM" evidence="4">
    <location>
        <begin position="4"/>
        <end position="99"/>
    </location>
</feature>
<dbReference type="Pfam" id="PF01985">
    <property type="entry name" value="CRS1_YhbY"/>
    <property type="match status" value="1"/>
</dbReference>
<reference evidence="5 6" key="1">
    <citation type="submission" date="2019-07" db="EMBL/GenBank/DDBJ databases">
        <title>Qingshengfaniella alkalisoli gen. nov., sp. nov., isolated from saline soil.</title>
        <authorList>
            <person name="Xu L."/>
            <person name="Huang X.-X."/>
            <person name="Sun J.-Q."/>
        </authorList>
    </citation>
    <scope>NUCLEOTIDE SEQUENCE [LARGE SCALE GENOMIC DNA]</scope>
    <source>
        <strain evidence="5 6">DSM 27279</strain>
    </source>
</reference>
<dbReference type="InterPro" id="IPR051925">
    <property type="entry name" value="RNA-binding_domain"/>
</dbReference>
<accession>A0A556ABQ2</accession>
<evidence type="ECO:0000259" key="4">
    <source>
        <dbReference type="PROSITE" id="PS51295"/>
    </source>
</evidence>
<name>A0A556ABQ2_9BURK</name>
<dbReference type="SUPFAM" id="SSF75471">
    <property type="entry name" value="YhbY-like"/>
    <property type="match status" value="1"/>
</dbReference>
<dbReference type="PANTHER" id="PTHR40065:SF3">
    <property type="entry name" value="RNA-BINDING PROTEIN YHBY"/>
    <property type="match status" value="1"/>
</dbReference>
<feature type="compositionally biased region" description="Basic and acidic residues" evidence="3">
    <location>
        <begin position="144"/>
        <end position="157"/>
    </location>
</feature>
<dbReference type="SMART" id="SM01103">
    <property type="entry name" value="CRS1_YhbY"/>
    <property type="match status" value="1"/>
</dbReference>
<dbReference type="OrthoDB" id="9797519at2"/>
<dbReference type="GO" id="GO:0003723">
    <property type="term" value="F:RNA binding"/>
    <property type="evidence" value="ECO:0007669"/>
    <property type="project" value="UniProtKB-UniRule"/>
</dbReference>
<keyword evidence="6" id="KW-1185">Reference proteome</keyword>
<dbReference type="EMBL" id="VLTJ01000039">
    <property type="protein sequence ID" value="TSH90301.1"/>
    <property type="molecule type" value="Genomic_DNA"/>
</dbReference>